<dbReference type="InterPro" id="IPR036186">
    <property type="entry name" value="Serpin_sf"/>
</dbReference>
<protein>
    <submittedName>
        <fullName evidence="5">Serpin family protein</fullName>
    </submittedName>
</protein>
<dbReference type="InterPro" id="IPR000215">
    <property type="entry name" value="Serpin_fam"/>
</dbReference>
<evidence type="ECO:0000313" key="6">
    <source>
        <dbReference type="Proteomes" id="UP000730482"/>
    </source>
</evidence>
<evidence type="ECO:0000259" key="4">
    <source>
        <dbReference type="SMART" id="SM00093"/>
    </source>
</evidence>
<dbReference type="PROSITE" id="PS00284">
    <property type="entry name" value="SERPIN"/>
    <property type="match status" value="1"/>
</dbReference>
<dbReference type="InterPro" id="IPR023795">
    <property type="entry name" value="Serpin_CS"/>
</dbReference>
<keyword evidence="3" id="KW-0732">Signal</keyword>
<dbReference type="PANTHER" id="PTHR11461:SF211">
    <property type="entry name" value="GH10112P-RELATED"/>
    <property type="match status" value="1"/>
</dbReference>
<evidence type="ECO:0000256" key="3">
    <source>
        <dbReference type="SAM" id="SignalP"/>
    </source>
</evidence>
<dbReference type="InterPro" id="IPR023796">
    <property type="entry name" value="Serpin_dom"/>
</dbReference>
<keyword evidence="6" id="KW-1185">Reference proteome</keyword>
<accession>A0ABS5KHN1</accession>
<dbReference type="InterPro" id="IPR042185">
    <property type="entry name" value="Serpin_sf_2"/>
</dbReference>
<evidence type="ECO:0000313" key="5">
    <source>
        <dbReference type="EMBL" id="MBS2545557.1"/>
    </source>
</evidence>
<feature type="signal peptide" evidence="3">
    <location>
        <begin position="1"/>
        <end position="21"/>
    </location>
</feature>
<comment type="similarity">
    <text evidence="1">Belongs to the serpin family.</text>
</comment>
<feature type="region of interest" description="Disordered" evidence="2">
    <location>
        <begin position="25"/>
        <end position="46"/>
    </location>
</feature>
<dbReference type="Pfam" id="PF00079">
    <property type="entry name" value="Serpin"/>
    <property type="match status" value="1"/>
</dbReference>
<dbReference type="Proteomes" id="UP000730482">
    <property type="component" value="Unassembled WGS sequence"/>
</dbReference>
<sequence>MPRKQIAAIAAASLAALTACASSGSSTHGHGAPVRTGPEHTGPVRVDNAQSLVGPAELSSASASVNAFGVDIFHSVSDGSEGNVMVSPTSLATVLAMLMPGAKGQTEAQMAKVLHTTMPAGQFADALGALDSATMQRELADKADLRQYDTVWTQQGYGLQQSYAQALSAAFDTSVHETDFTNPDAARQTIDKNVEDQTNGLIKDLFGPGSMTADTRLALTDALYFKAAWAGAFDKNETADKPFHLLDGGTANVSMMSDESSFGYASGSGWQYAELPYQQDHMAMGILLPSAGSFDTFRKALTADNLSAMINTAAPGTVALELPKFTFDTGAQLGTALQKLGMTSAFDPKSADLSGLPATAEPLHVGMVAQKTHVAVDEQGTTAAAASGVTVIAGAAPGPPRQPTEMHVDRPFLVLIRDTVSGQILFLGQVTDPRG</sequence>
<evidence type="ECO:0000256" key="2">
    <source>
        <dbReference type="SAM" id="MobiDB-lite"/>
    </source>
</evidence>
<proteinExistence type="inferred from homology"/>
<evidence type="ECO:0000256" key="1">
    <source>
        <dbReference type="RuleBase" id="RU000411"/>
    </source>
</evidence>
<comment type="caution">
    <text evidence="5">The sequence shown here is derived from an EMBL/GenBank/DDBJ whole genome shotgun (WGS) entry which is preliminary data.</text>
</comment>
<dbReference type="SMART" id="SM00093">
    <property type="entry name" value="SERPIN"/>
    <property type="match status" value="1"/>
</dbReference>
<gene>
    <name evidence="5" type="ORF">KGQ19_01610</name>
</gene>
<dbReference type="CDD" id="cd19590">
    <property type="entry name" value="serpin_thermopin-like"/>
    <property type="match status" value="1"/>
</dbReference>
<dbReference type="PANTHER" id="PTHR11461">
    <property type="entry name" value="SERINE PROTEASE INHIBITOR, SERPIN"/>
    <property type="match status" value="1"/>
</dbReference>
<dbReference type="RefSeq" id="WP_212007226.1">
    <property type="nucleotide sequence ID" value="NZ_JAAFYZ010000004.1"/>
</dbReference>
<reference evidence="5 6" key="1">
    <citation type="submission" date="2020-02" db="EMBL/GenBank/DDBJ databases">
        <title>Acidophilic actinobacteria isolated from forest soil.</title>
        <authorList>
            <person name="Golinska P."/>
        </authorList>
    </citation>
    <scope>NUCLEOTIDE SEQUENCE [LARGE SCALE GENOMIC DNA]</scope>
    <source>
        <strain evidence="5 6">NL8</strain>
    </source>
</reference>
<dbReference type="SUPFAM" id="SSF56574">
    <property type="entry name" value="Serpins"/>
    <property type="match status" value="1"/>
</dbReference>
<dbReference type="InterPro" id="IPR042178">
    <property type="entry name" value="Serpin_sf_1"/>
</dbReference>
<organism evidence="5 6">
    <name type="scientific">Catenulispora pinistramenti</name>
    <dbReference type="NCBI Taxonomy" id="2705254"/>
    <lineage>
        <taxon>Bacteria</taxon>
        <taxon>Bacillati</taxon>
        <taxon>Actinomycetota</taxon>
        <taxon>Actinomycetes</taxon>
        <taxon>Catenulisporales</taxon>
        <taxon>Catenulisporaceae</taxon>
        <taxon>Catenulispora</taxon>
    </lineage>
</organism>
<feature type="domain" description="Serpin" evidence="4">
    <location>
        <begin position="70"/>
        <end position="433"/>
    </location>
</feature>
<name>A0ABS5KHN1_9ACTN</name>
<dbReference type="Gene3D" id="2.30.39.10">
    <property type="entry name" value="Alpha-1-antitrypsin, domain 1"/>
    <property type="match status" value="1"/>
</dbReference>
<dbReference type="Gene3D" id="3.30.497.10">
    <property type="entry name" value="Antithrombin, subunit I, domain 2"/>
    <property type="match status" value="1"/>
</dbReference>
<dbReference type="PROSITE" id="PS51257">
    <property type="entry name" value="PROKAR_LIPOPROTEIN"/>
    <property type="match status" value="1"/>
</dbReference>
<feature type="chain" id="PRO_5045559956" evidence="3">
    <location>
        <begin position="22"/>
        <end position="435"/>
    </location>
</feature>
<dbReference type="EMBL" id="JAAFYZ010000004">
    <property type="protein sequence ID" value="MBS2545557.1"/>
    <property type="molecule type" value="Genomic_DNA"/>
</dbReference>